<dbReference type="SUPFAM" id="SSF47413">
    <property type="entry name" value="lambda repressor-like DNA-binding domains"/>
    <property type="match status" value="1"/>
</dbReference>
<dbReference type="RefSeq" id="WP_078831685.1">
    <property type="nucleotide sequence ID" value="NZ_FUWH01000006.1"/>
</dbReference>
<keyword evidence="2" id="KW-0238">DNA-binding</keyword>
<dbReference type="Pfam" id="PF00356">
    <property type="entry name" value="LacI"/>
    <property type="match status" value="1"/>
</dbReference>
<feature type="domain" description="HTH lacI-type" evidence="4">
    <location>
        <begin position="4"/>
        <end position="58"/>
    </location>
</feature>
<dbReference type="SUPFAM" id="SSF53822">
    <property type="entry name" value="Periplasmic binding protein-like I"/>
    <property type="match status" value="1"/>
</dbReference>
<dbReference type="Pfam" id="PF00532">
    <property type="entry name" value="Peripla_BP_1"/>
    <property type="match status" value="1"/>
</dbReference>
<dbReference type="Proteomes" id="UP000190888">
    <property type="component" value="Unassembled WGS sequence"/>
</dbReference>
<name>A0A1T4PN86_9BACT</name>
<dbReference type="OrthoDB" id="667031at2"/>
<keyword evidence="3" id="KW-0804">Transcription</keyword>
<dbReference type="Gene3D" id="3.40.50.2300">
    <property type="match status" value="2"/>
</dbReference>
<dbReference type="InterPro" id="IPR000843">
    <property type="entry name" value="HTH_LacI"/>
</dbReference>
<evidence type="ECO:0000313" key="6">
    <source>
        <dbReference type="Proteomes" id="UP000190888"/>
    </source>
</evidence>
<dbReference type="InterPro" id="IPR028082">
    <property type="entry name" value="Peripla_BP_I"/>
</dbReference>
<evidence type="ECO:0000256" key="3">
    <source>
        <dbReference type="ARBA" id="ARBA00023163"/>
    </source>
</evidence>
<sequence>MHKVDLKELAEKLNLSISTVSRALRDRYDISTRTKQRVMALAAELNYQPNPYASSLRQRKSKTIGVVIPEIANNFFTLAINGIESVAQENGYHVLIYITHEDPEKEANIIRHIRNGRVDGLLMSVSGNMDPVRDLKENGLPLVLFDRVSEDPQIPSVTTDDYQGGFDATSHLIENGCRNIAYLAVSKNLSINHKRMKGYQDALKKNNIPYKDQLVINCGNDDAENLRKIETLLQSRRRPDGVFASVEKLAVSTYEAARNCGLEIPRDLKLVGFSNMAVASILNPSLTTITQPAYEIGKEAASVLFHILEQQEKKKNEPASASKVFRSELIKRDSSR</sequence>
<dbReference type="InterPro" id="IPR010982">
    <property type="entry name" value="Lambda_DNA-bd_dom_sf"/>
</dbReference>
<dbReference type="SMART" id="SM00354">
    <property type="entry name" value="HTH_LACI"/>
    <property type="match status" value="1"/>
</dbReference>
<dbReference type="GO" id="GO:0003700">
    <property type="term" value="F:DNA-binding transcription factor activity"/>
    <property type="evidence" value="ECO:0007669"/>
    <property type="project" value="TreeGrafter"/>
</dbReference>
<keyword evidence="1" id="KW-0805">Transcription regulation</keyword>
<dbReference type="PANTHER" id="PTHR30146">
    <property type="entry name" value="LACI-RELATED TRANSCRIPTIONAL REPRESSOR"/>
    <property type="match status" value="1"/>
</dbReference>
<reference evidence="5 6" key="1">
    <citation type="submission" date="2017-02" db="EMBL/GenBank/DDBJ databases">
        <authorList>
            <person name="Peterson S.W."/>
        </authorList>
    </citation>
    <scope>NUCLEOTIDE SEQUENCE [LARGE SCALE GENOMIC DNA]</scope>
    <source>
        <strain evidence="5 6">DSM 22335</strain>
    </source>
</reference>
<protein>
    <submittedName>
        <fullName evidence="5">Transcriptional regulator, LacI family</fullName>
    </submittedName>
</protein>
<evidence type="ECO:0000256" key="1">
    <source>
        <dbReference type="ARBA" id="ARBA00023015"/>
    </source>
</evidence>
<dbReference type="PROSITE" id="PS50932">
    <property type="entry name" value="HTH_LACI_2"/>
    <property type="match status" value="1"/>
</dbReference>
<evidence type="ECO:0000313" key="5">
    <source>
        <dbReference type="EMBL" id="SJZ92899.1"/>
    </source>
</evidence>
<dbReference type="CDD" id="cd01392">
    <property type="entry name" value="HTH_LacI"/>
    <property type="match status" value="1"/>
</dbReference>
<dbReference type="STRING" id="413434.SAMN04488132_106109"/>
<dbReference type="AlphaFoldDB" id="A0A1T4PN86"/>
<dbReference type="Gene3D" id="1.10.260.40">
    <property type="entry name" value="lambda repressor-like DNA-binding domains"/>
    <property type="match status" value="1"/>
</dbReference>
<accession>A0A1T4PN86</accession>
<dbReference type="CDD" id="cd06267">
    <property type="entry name" value="PBP1_LacI_sugar_binding-like"/>
    <property type="match status" value="1"/>
</dbReference>
<dbReference type="EMBL" id="FUWH01000006">
    <property type="protein sequence ID" value="SJZ92899.1"/>
    <property type="molecule type" value="Genomic_DNA"/>
</dbReference>
<dbReference type="GO" id="GO:0000976">
    <property type="term" value="F:transcription cis-regulatory region binding"/>
    <property type="evidence" value="ECO:0007669"/>
    <property type="project" value="TreeGrafter"/>
</dbReference>
<evidence type="ECO:0000259" key="4">
    <source>
        <dbReference type="PROSITE" id="PS50932"/>
    </source>
</evidence>
<proteinExistence type="predicted"/>
<dbReference type="InterPro" id="IPR001761">
    <property type="entry name" value="Peripla_BP/Lac1_sug-bd_dom"/>
</dbReference>
<keyword evidence="6" id="KW-1185">Reference proteome</keyword>
<gene>
    <name evidence="5" type="ORF">SAMN04488132_106109</name>
</gene>
<organism evidence="5 6">
    <name type="scientific">Sediminibacterium ginsengisoli</name>
    <dbReference type="NCBI Taxonomy" id="413434"/>
    <lineage>
        <taxon>Bacteria</taxon>
        <taxon>Pseudomonadati</taxon>
        <taxon>Bacteroidota</taxon>
        <taxon>Chitinophagia</taxon>
        <taxon>Chitinophagales</taxon>
        <taxon>Chitinophagaceae</taxon>
        <taxon>Sediminibacterium</taxon>
    </lineage>
</organism>
<evidence type="ECO:0000256" key="2">
    <source>
        <dbReference type="ARBA" id="ARBA00023125"/>
    </source>
</evidence>
<dbReference type="PANTHER" id="PTHR30146:SF109">
    <property type="entry name" value="HTH-TYPE TRANSCRIPTIONAL REGULATOR GALS"/>
    <property type="match status" value="1"/>
</dbReference>